<dbReference type="InParanoid" id="A0A2P5FT64"/>
<accession>A0A2P5FT64</accession>
<reference evidence="2" key="1">
    <citation type="submission" date="2016-06" db="EMBL/GenBank/DDBJ databases">
        <title>Parallel loss of symbiosis genes in relatives of nitrogen-fixing non-legume Parasponia.</title>
        <authorList>
            <person name="Van Velzen R."/>
            <person name="Holmer R."/>
            <person name="Bu F."/>
            <person name="Rutten L."/>
            <person name="Van Zeijl A."/>
            <person name="Liu W."/>
            <person name="Santuari L."/>
            <person name="Cao Q."/>
            <person name="Sharma T."/>
            <person name="Shen D."/>
            <person name="Roswanjaya Y."/>
            <person name="Wardhani T."/>
            <person name="Kalhor M.S."/>
            <person name="Jansen J."/>
            <person name="Van den Hoogen J."/>
            <person name="Gungor B."/>
            <person name="Hartog M."/>
            <person name="Hontelez J."/>
            <person name="Verver J."/>
            <person name="Yang W.-C."/>
            <person name="Schijlen E."/>
            <person name="Repin R."/>
            <person name="Schilthuizen M."/>
            <person name="Schranz E."/>
            <person name="Heidstra R."/>
            <person name="Miyata K."/>
            <person name="Fedorova E."/>
            <person name="Kohlen W."/>
            <person name="Bisseling T."/>
            <person name="Smit S."/>
            <person name="Geurts R."/>
        </authorList>
    </citation>
    <scope>NUCLEOTIDE SEQUENCE [LARGE SCALE GENOMIC DNA]</scope>
    <source>
        <strain evidence="2">cv. RG33-2</strain>
    </source>
</reference>
<dbReference type="AlphaFoldDB" id="A0A2P5FT64"/>
<evidence type="ECO:0000313" key="1">
    <source>
        <dbReference type="EMBL" id="POO00970.1"/>
    </source>
</evidence>
<comment type="caution">
    <text evidence="1">The sequence shown here is derived from an EMBL/GenBank/DDBJ whole genome shotgun (WGS) entry which is preliminary data.</text>
</comment>
<evidence type="ECO:0000313" key="2">
    <source>
        <dbReference type="Proteomes" id="UP000237000"/>
    </source>
</evidence>
<gene>
    <name evidence="1" type="ORF">TorRG33x02_031530</name>
</gene>
<dbReference type="OrthoDB" id="10464922at2759"/>
<name>A0A2P5FT64_TREOI</name>
<dbReference type="EMBL" id="JXTC01000010">
    <property type="protein sequence ID" value="POO00970.1"/>
    <property type="molecule type" value="Genomic_DNA"/>
</dbReference>
<proteinExistence type="predicted"/>
<dbReference type="Proteomes" id="UP000237000">
    <property type="component" value="Unassembled WGS sequence"/>
</dbReference>
<keyword evidence="2" id="KW-1185">Reference proteome</keyword>
<organism evidence="1 2">
    <name type="scientific">Trema orientale</name>
    <name type="common">Charcoal tree</name>
    <name type="synonym">Celtis orientalis</name>
    <dbReference type="NCBI Taxonomy" id="63057"/>
    <lineage>
        <taxon>Eukaryota</taxon>
        <taxon>Viridiplantae</taxon>
        <taxon>Streptophyta</taxon>
        <taxon>Embryophyta</taxon>
        <taxon>Tracheophyta</taxon>
        <taxon>Spermatophyta</taxon>
        <taxon>Magnoliopsida</taxon>
        <taxon>eudicotyledons</taxon>
        <taxon>Gunneridae</taxon>
        <taxon>Pentapetalae</taxon>
        <taxon>rosids</taxon>
        <taxon>fabids</taxon>
        <taxon>Rosales</taxon>
        <taxon>Cannabaceae</taxon>
        <taxon>Trema</taxon>
    </lineage>
</organism>
<protein>
    <submittedName>
        <fullName evidence="1">Uncharacterized protein</fullName>
    </submittedName>
</protein>
<sequence length="96" mass="10691">MPDRVCGPITKAQPGPYYTSLSLLSLDIITAPCPRPPAGINSGYELWPSSSLVADEAMPVVIVAHRRLRRSEEPREDTAICGCFQRYHRRRPLKSA</sequence>